<dbReference type="AlphaFoldDB" id="E0XNR7"/>
<reference evidence="2" key="1">
    <citation type="journal article" date="2010" name="PLoS Genet.">
        <title>A deviation from the bipolar-tetrapolar mating paradigm in an early diverged basidiomycete.</title>
        <authorList>
            <person name="Coelho M.A."/>
            <person name="Sampaio J.P."/>
            <person name="Goncalves P."/>
        </authorList>
    </citation>
    <scope>NUCLEOTIDE SEQUENCE</scope>
    <source>
        <strain evidence="2">CBS 6322</strain>
    </source>
</reference>
<dbReference type="EMBL" id="GU474660">
    <property type="protein sequence ID" value="ADM24681.1"/>
    <property type="molecule type" value="Genomic_DNA"/>
</dbReference>
<dbReference type="GO" id="GO:0003677">
    <property type="term" value="F:DNA binding"/>
    <property type="evidence" value="ECO:0007669"/>
    <property type="project" value="UniProtKB-KW"/>
</dbReference>
<proteinExistence type="predicted"/>
<feature type="chain" id="PRO_5003143104" evidence="1">
    <location>
        <begin position="24"/>
        <end position="146"/>
    </location>
</feature>
<accession>E0XNR7</accession>
<sequence>MEAEVHARIAAAAAALLSHPALAQAVAHLPPSSSPEFDPLVLPPSHHTLQDDLLRLGCTASTREALLSMYEVAEARLAEYLSSSFCDALAQLAAVMDAMDRDVLERIHDALRQRLARRYLSTANEVRRRIVGEVSAAKARYTASTA</sequence>
<protein>
    <submittedName>
        <fullName evidence="2">Homeodomain transcription factor HD2</fullName>
    </submittedName>
</protein>
<feature type="non-terminal residue" evidence="2">
    <location>
        <position position="146"/>
    </location>
</feature>
<feature type="signal peptide" evidence="1">
    <location>
        <begin position="1"/>
        <end position="23"/>
    </location>
</feature>
<organism evidence="2">
    <name type="scientific">Sporidiobolus salmonicolor</name>
    <name type="common">Yeast-like fungus</name>
    <name type="synonym">Sporobolomyces salmonicolor</name>
    <dbReference type="NCBI Taxonomy" id="5005"/>
    <lineage>
        <taxon>Eukaryota</taxon>
        <taxon>Fungi</taxon>
        <taxon>Dikarya</taxon>
        <taxon>Basidiomycota</taxon>
        <taxon>Pucciniomycotina</taxon>
        <taxon>Microbotryomycetes</taxon>
        <taxon>Sporidiobolales</taxon>
        <taxon>Sporidiobolaceae</taxon>
        <taxon>Sporobolomyces</taxon>
    </lineage>
</organism>
<name>E0XNR7_SPOSA</name>
<evidence type="ECO:0000313" key="2">
    <source>
        <dbReference type="EMBL" id="ADM24681.1"/>
    </source>
</evidence>
<gene>
    <name evidence="2" type="primary">HD2</name>
</gene>
<keyword evidence="1" id="KW-0732">Signal</keyword>
<keyword evidence="2" id="KW-0371">Homeobox</keyword>
<evidence type="ECO:0000256" key="1">
    <source>
        <dbReference type="SAM" id="SignalP"/>
    </source>
</evidence>